<protein>
    <submittedName>
        <fullName evidence="1">Uncharacterized protein</fullName>
    </submittedName>
</protein>
<accession>A0A383EWX9</accession>
<name>A0A383EWX9_9ZZZZ</name>
<sequence>MYEEVDLITIPNQEHWSGAQIHRLITDVEKQV</sequence>
<organism evidence="1">
    <name type="scientific">marine metagenome</name>
    <dbReference type="NCBI Taxonomy" id="408172"/>
    <lineage>
        <taxon>unclassified sequences</taxon>
        <taxon>metagenomes</taxon>
        <taxon>ecological metagenomes</taxon>
    </lineage>
</organism>
<dbReference type="EMBL" id="UINC01229287">
    <property type="protein sequence ID" value="SVE60943.1"/>
    <property type="molecule type" value="Genomic_DNA"/>
</dbReference>
<feature type="non-terminal residue" evidence="1">
    <location>
        <position position="32"/>
    </location>
</feature>
<dbReference type="AlphaFoldDB" id="A0A383EWX9"/>
<gene>
    <name evidence="1" type="ORF">METZ01_LOCUS513797</name>
</gene>
<proteinExistence type="predicted"/>
<reference evidence="1" key="1">
    <citation type="submission" date="2018-05" db="EMBL/GenBank/DDBJ databases">
        <authorList>
            <person name="Lanie J.A."/>
            <person name="Ng W.-L."/>
            <person name="Kazmierczak K.M."/>
            <person name="Andrzejewski T.M."/>
            <person name="Davidsen T.M."/>
            <person name="Wayne K.J."/>
            <person name="Tettelin H."/>
            <person name="Glass J.I."/>
            <person name="Rusch D."/>
            <person name="Podicherti R."/>
            <person name="Tsui H.-C.T."/>
            <person name="Winkler M.E."/>
        </authorList>
    </citation>
    <scope>NUCLEOTIDE SEQUENCE</scope>
</reference>
<evidence type="ECO:0000313" key="1">
    <source>
        <dbReference type="EMBL" id="SVE60943.1"/>
    </source>
</evidence>